<keyword evidence="5" id="KW-1185">Reference proteome</keyword>
<comment type="similarity">
    <text evidence="1">Belongs to the 2-oxoacid dehydrogenase family.</text>
</comment>
<dbReference type="Proteomes" id="UP000824890">
    <property type="component" value="Unassembled WGS sequence"/>
</dbReference>
<protein>
    <recommendedName>
        <fullName evidence="3">Peripheral subunit-binding (PSBD) domain-containing protein</fullName>
    </recommendedName>
</protein>
<evidence type="ECO:0000259" key="3">
    <source>
        <dbReference type="PROSITE" id="PS51826"/>
    </source>
</evidence>
<evidence type="ECO:0000256" key="2">
    <source>
        <dbReference type="SAM" id="MobiDB-lite"/>
    </source>
</evidence>
<reference evidence="4 5" key="1">
    <citation type="submission" date="2021-05" db="EMBL/GenBank/DDBJ databases">
        <title>Genome Assembly of Synthetic Allotetraploid Brassica napus Reveals Homoeologous Exchanges between Subgenomes.</title>
        <authorList>
            <person name="Davis J.T."/>
        </authorList>
    </citation>
    <scope>NUCLEOTIDE SEQUENCE [LARGE SCALE GENOMIC DNA]</scope>
    <source>
        <strain evidence="5">cv. Da-Ae</strain>
        <tissue evidence="4">Seedling</tissue>
    </source>
</reference>
<gene>
    <name evidence="4" type="ORF">HID58_079421</name>
</gene>
<dbReference type="PANTHER" id="PTHR23151">
    <property type="entry name" value="DIHYDROLIPOAMIDE ACETYL/SUCCINYL-TRANSFERASE-RELATED"/>
    <property type="match status" value="1"/>
</dbReference>
<dbReference type="PROSITE" id="PS51826">
    <property type="entry name" value="PSBD"/>
    <property type="match status" value="1"/>
</dbReference>
<dbReference type="Gene3D" id="4.10.320.10">
    <property type="entry name" value="E3-binding domain"/>
    <property type="match status" value="1"/>
</dbReference>
<dbReference type="InterPro" id="IPR004167">
    <property type="entry name" value="PSBD"/>
</dbReference>
<dbReference type="InterPro" id="IPR045257">
    <property type="entry name" value="E2/Pdx1"/>
</dbReference>
<feature type="compositionally biased region" description="Pro residues" evidence="2">
    <location>
        <begin position="183"/>
        <end position="192"/>
    </location>
</feature>
<evidence type="ECO:0000256" key="1">
    <source>
        <dbReference type="ARBA" id="ARBA00007317"/>
    </source>
</evidence>
<sequence length="505" mass="54506">MGCAIFLTFVVVELGHEAHVIDRRKPRTSLLELAFFKSSNPNFLSRFGTPFLLFLFFIPLRDLIIVGEGETAPVGAAIGLLAETEAEIEEPQSKAASKSFSASPVVVPSPPPLTASSPAPAIAQHAPVATVSDGPRKTVATPYAKKLAKQYKVDIRSVAGTGPFGRITASDVEAAAGIAPSVAAPPPPPPPAAAAKATTTSSSSPPLLPGSSVVPFTAMQSDVSKNMIESLSVPMFRVGYPVNTDALDAPYEKVKPKGVTMTALLAKLQGWLLLSILCAFADFLTLSLLSPEDCQVKSCSNCQSNIKSIVFTTPKETELCEVDVPLKFTAFMYTRVHWFNVLFNGRWSTTAIGHQQGNNPLVPNKIYSLQPIHVMAGQEISGKLHLVVHRKRVGAGADQGGILHTSSCKLNLKEPYYRMSQPSCTRTTSTTAKVKLASTLDHIGNVVQISPLIGFVHKHVVIVDTEPELEKSEFSVMSLEKCVKQLEEERATEETYHHQQRKCKL</sequence>
<evidence type="ECO:0000313" key="4">
    <source>
        <dbReference type="EMBL" id="KAH0862210.1"/>
    </source>
</evidence>
<proteinExistence type="inferred from homology"/>
<dbReference type="SUPFAM" id="SSF47005">
    <property type="entry name" value="Peripheral subunit-binding domain of 2-oxo acid dehydrogenase complex"/>
    <property type="match status" value="1"/>
</dbReference>
<dbReference type="InterPro" id="IPR036625">
    <property type="entry name" value="E3-bd_dom_sf"/>
</dbReference>
<dbReference type="Gene3D" id="2.70.160.11">
    <property type="entry name" value="Hnrnp arginine n-methyltransferase1"/>
    <property type="match status" value="1"/>
</dbReference>
<comment type="caution">
    <text evidence="4">The sequence shown here is derived from an EMBL/GenBank/DDBJ whole genome shotgun (WGS) entry which is preliminary data.</text>
</comment>
<feature type="domain" description="Peripheral subunit-binding (PSBD)" evidence="3">
    <location>
        <begin position="139"/>
        <end position="176"/>
    </location>
</feature>
<evidence type="ECO:0000313" key="5">
    <source>
        <dbReference type="Proteomes" id="UP000824890"/>
    </source>
</evidence>
<accession>A0ABQ7Y1Y4</accession>
<name>A0ABQ7Y1Y4_BRANA</name>
<feature type="region of interest" description="Disordered" evidence="2">
    <location>
        <begin position="180"/>
        <end position="207"/>
    </location>
</feature>
<organism evidence="4 5">
    <name type="scientific">Brassica napus</name>
    <name type="common">Rape</name>
    <dbReference type="NCBI Taxonomy" id="3708"/>
    <lineage>
        <taxon>Eukaryota</taxon>
        <taxon>Viridiplantae</taxon>
        <taxon>Streptophyta</taxon>
        <taxon>Embryophyta</taxon>
        <taxon>Tracheophyta</taxon>
        <taxon>Spermatophyta</taxon>
        <taxon>Magnoliopsida</taxon>
        <taxon>eudicotyledons</taxon>
        <taxon>Gunneridae</taxon>
        <taxon>Pentapetalae</taxon>
        <taxon>rosids</taxon>
        <taxon>malvids</taxon>
        <taxon>Brassicales</taxon>
        <taxon>Brassicaceae</taxon>
        <taxon>Brassiceae</taxon>
        <taxon>Brassica</taxon>
    </lineage>
</organism>
<dbReference type="Pfam" id="PF02817">
    <property type="entry name" value="E3_binding"/>
    <property type="match status" value="1"/>
</dbReference>
<feature type="compositionally biased region" description="Low complexity" evidence="2">
    <location>
        <begin position="193"/>
        <end position="207"/>
    </location>
</feature>
<dbReference type="EMBL" id="JAGKQM010000018">
    <property type="protein sequence ID" value="KAH0862210.1"/>
    <property type="molecule type" value="Genomic_DNA"/>
</dbReference>
<dbReference type="PANTHER" id="PTHR23151:SF83">
    <property type="entry name" value="DIHYDROLIPOYLLYSINE-RESIDUE ACETYLTRANSFERASE COMPONENT 4 OF PYRUVATE DEHYDROGENASE COMPLEX, CHLOROPLASTIC"/>
    <property type="match status" value="1"/>
</dbReference>